<dbReference type="SUPFAM" id="SSF53067">
    <property type="entry name" value="Actin-like ATPase domain"/>
    <property type="match status" value="1"/>
</dbReference>
<reference evidence="2 3" key="1">
    <citation type="submission" date="2016-10" db="EMBL/GenBank/DDBJ databases">
        <authorList>
            <person name="de Groot N.N."/>
        </authorList>
    </citation>
    <scope>NUCLEOTIDE SEQUENCE [LARGE SCALE GENOMIC DNA]</scope>
    <source>
        <strain evidence="2 3">SLAS-1</strain>
    </source>
</reference>
<sequence>MVDLPINPFSSKKKSDYTALDFAHNSLNMVHCGVERGKVHLYDWRKQRIPAGVINDGIIDNKSILKEAVNNLLQESPCKKEKFIISPAPGQEFLHRMQISGVDEENLKTVINNMLEAHLSLFPKDVYCDHIILDKKEDTWEILLLAIPTGVLDGYKNLFEERSFYPQVANFQSLALISLLSYQNKLADAALILNMDTVNSRVTIAAEGDFFLDRITGLGGEDLAWITKDKKRGWNEEDKSQMKSALNTEKIKENSEAEKIAVKLKEEIEKALEKQNNKFPEMPVENIYLTGGGFKLQGLRDYLADRMDYNISLIDPLEDIEVKMNQKSQEQREFYREDKNMISRALGLVISEVLFDEG</sequence>
<proteinExistence type="predicted"/>
<dbReference type="InterPro" id="IPR005883">
    <property type="entry name" value="PilM"/>
</dbReference>
<dbReference type="AlphaFoldDB" id="A0A1G9KRW5"/>
<name>A0A1G9KRW5_9FIRM</name>
<gene>
    <name evidence="2" type="ORF">SAMN04488692_10588</name>
</gene>
<organism evidence="2 3">
    <name type="scientific">Halarsenatibacter silvermanii</name>
    <dbReference type="NCBI Taxonomy" id="321763"/>
    <lineage>
        <taxon>Bacteria</taxon>
        <taxon>Bacillati</taxon>
        <taxon>Bacillota</taxon>
        <taxon>Clostridia</taxon>
        <taxon>Halanaerobiales</taxon>
        <taxon>Halarsenatibacteraceae</taxon>
        <taxon>Halarsenatibacter</taxon>
    </lineage>
</organism>
<keyword evidence="3" id="KW-1185">Reference proteome</keyword>
<dbReference type="STRING" id="321763.SAMN04488692_10588"/>
<dbReference type="RefSeq" id="WP_089758887.1">
    <property type="nucleotide sequence ID" value="NZ_FNGO01000005.1"/>
</dbReference>
<dbReference type="Pfam" id="PF11104">
    <property type="entry name" value="PilM_2"/>
    <property type="match status" value="1"/>
</dbReference>
<dbReference type="PANTHER" id="PTHR32432">
    <property type="entry name" value="CELL DIVISION PROTEIN FTSA-RELATED"/>
    <property type="match status" value="1"/>
</dbReference>
<evidence type="ECO:0000256" key="1">
    <source>
        <dbReference type="SAM" id="Coils"/>
    </source>
</evidence>
<dbReference type="Gene3D" id="3.30.420.40">
    <property type="match status" value="2"/>
</dbReference>
<dbReference type="InterPro" id="IPR043129">
    <property type="entry name" value="ATPase_NBD"/>
</dbReference>
<dbReference type="InterPro" id="IPR050696">
    <property type="entry name" value="FtsA/MreB"/>
</dbReference>
<dbReference type="EMBL" id="FNGO01000005">
    <property type="protein sequence ID" value="SDL52468.1"/>
    <property type="molecule type" value="Genomic_DNA"/>
</dbReference>
<dbReference type="PANTHER" id="PTHR32432:SF3">
    <property type="entry name" value="ETHANOLAMINE UTILIZATION PROTEIN EUTJ"/>
    <property type="match status" value="1"/>
</dbReference>
<keyword evidence="1" id="KW-0175">Coiled coil</keyword>
<dbReference type="Gene3D" id="3.30.1490.300">
    <property type="match status" value="1"/>
</dbReference>
<dbReference type="Proteomes" id="UP000199476">
    <property type="component" value="Unassembled WGS sequence"/>
</dbReference>
<protein>
    <submittedName>
        <fullName evidence="2">Tfp pilus assembly protein, ATPase PilM</fullName>
    </submittedName>
</protein>
<dbReference type="OrthoDB" id="9765023at2"/>
<feature type="coiled-coil region" evidence="1">
    <location>
        <begin position="247"/>
        <end position="274"/>
    </location>
</feature>
<evidence type="ECO:0000313" key="3">
    <source>
        <dbReference type="Proteomes" id="UP000199476"/>
    </source>
</evidence>
<evidence type="ECO:0000313" key="2">
    <source>
        <dbReference type="EMBL" id="SDL52468.1"/>
    </source>
</evidence>
<accession>A0A1G9KRW5</accession>